<keyword evidence="3" id="KW-1185">Reference proteome</keyword>
<dbReference type="SMART" id="SM00923">
    <property type="entry name" value="MbtH"/>
    <property type="match status" value="1"/>
</dbReference>
<dbReference type="OrthoDB" id="7584480at2"/>
<dbReference type="Proteomes" id="UP000308697">
    <property type="component" value="Unassembled WGS sequence"/>
</dbReference>
<evidence type="ECO:0000313" key="3">
    <source>
        <dbReference type="Proteomes" id="UP000308697"/>
    </source>
</evidence>
<comment type="caution">
    <text evidence="2">The sequence shown here is derived from an EMBL/GenBank/DDBJ whole genome shotgun (WGS) entry which is preliminary data.</text>
</comment>
<name>A0A4U0NW96_9ACTN</name>
<proteinExistence type="predicted"/>
<organism evidence="2 3">
    <name type="scientific">Streptomyces piniterrae</name>
    <dbReference type="NCBI Taxonomy" id="2571125"/>
    <lineage>
        <taxon>Bacteria</taxon>
        <taxon>Bacillati</taxon>
        <taxon>Actinomycetota</taxon>
        <taxon>Actinomycetes</taxon>
        <taxon>Kitasatosporales</taxon>
        <taxon>Streptomycetaceae</taxon>
        <taxon>Streptomyces</taxon>
    </lineage>
</organism>
<accession>A0A4U0NW96</accession>
<sequence>MPNPFEDDAGTFFVLTNSEGQHSIWPEFVEVPEGWSVAHGPVARAAALDHVEEHWTDMRPNSLKEVAL</sequence>
<protein>
    <submittedName>
        <fullName evidence="2">MbtH family NRPS accessory protein</fullName>
    </submittedName>
</protein>
<feature type="domain" description="MbtH-like" evidence="1">
    <location>
        <begin position="3"/>
        <end position="53"/>
    </location>
</feature>
<dbReference type="Pfam" id="PF03621">
    <property type="entry name" value="MbtH"/>
    <property type="match status" value="1"/>
</dbReference>
<dbReference type="AlphaFoldDB" id="A0A4U0NW96"/>
<reference evidence="2 3" key="1">
    <citation type="submission" date="2019-04" db="EMBL/GenBank/DDBJ databases">
        <title>Streptomyces piniterrae sp. nov., a heliquinomycin-producing actinomycete isolated from rhizosphere soil of Pinus yunnanensis.</title>
        <authorList>
            <person name="Zhuang X."/>
            <person name="Zhao J."/>
        </authorList>
    </citation>
    <scope>NUCLEOTIDE SEQUENCE [LARGE SCALE GENOMIC DNA]</scope>
    <source>
        <strain evidence="3">jys28</strain>
    </source>
</reference>
<dbReference type="GO" id="GO:0019290">
    <property type="term" value="P:siderophore biosynthetic process"/>
    <property type="evidence" value="ECO:0007669"/>
    <property type="project" value="TreeGrafter"/>
</dbReference>
<dbReference type="EMBL" id="SUMB01000001">
    <property type="protein sequence ID" value="TJZ59031.1"/>
    <property type="molecule type" value="Genomic_DNA"/>
</dbReference>
<dbReference type="PANTHER" id="PTHR38444">
    <property type="entry name" value="ENTEROBACTIN BIOSYNTHESIS PROTEIN YBDZ"/>
    <property type="match status" value="1"/>
</dbReference>
<dbReference type="SUPFAM" id="SSF160582">
    <property type="entry name" value="MbtH-like"/>
    <property type="match status" value="1"/>
</dbReference>
<evidence type="ECO:0000313" key="2">
    <source>
        <dbReference type="EMBL" id="TJZ59031.1"/>
    </source>
</evidence>
<dbReference type="InterPro" id="IPR037407">
    <property type="entry name" value="MLP_fam"/>
</dbReference>
<evidence type="ECO:0000259" key="1">
    <source>
        <dbReference type="SMART" id="SM00923"/>
    </source>
</evidence>
<dbReference type="RefSeq" id="WP_136737983.1">
    <property type="nucleotide sequence ID" value="NZ_SUMB01000001.1"/>
</dbReference>
<gene>
    <name evidence="2" type="ORF">FCH28_02480</name>
</gene>
<dbReference type="GO" id="GO:0005829">
    <property type="term" value="C:cytosol"/>
    <property type="evidence" value="ECO:0007669"/>
    <property type="project" value="TreeGrafter"/>
</dbReference>
<dbReference type="InterPro" id="IPR005153">
    <property type="entry name" value="MbtH-like_dom"/>
</dbReference>
<dbReference type="PANTHER" id="PTHR38444:SF1">
    <property type="entry name" value="ENTEROBACTIN BIOSYNTHESIS PROTEIN YBDZ"/>
    <property type="match status" value="1"/>
</dbReference>
<dbReference type="Gene3D" id="3.90.820.10">
    <property type="entry name" value="Structural Genomics, Unknown Function 30-nov-00 1gh9 Mol_id"/>
    <property type="match status" value="1"/>
</dbReference>
<dbReference type="InterPro" id="IPR038020">
    <property type="entry name" value="MbtH-like_sf"/>
</dbReference>